<keyword evidence="3" id="KW-1185">Reference proteome</keyword>
<dbReference type="Proteomes" id="UP000800040">
    <property type="component" value="Unassembled WGS sequence"/>
</dbReference>
<evidence type="ECO:0000256" key="1">
    <source>
        <dbReference type="SAM" id="Phobius"/>
    </source>
</evidence>
<evidence type="ECO:0000313" key="2">
    <source>
        <dbReference type="EMBL" id="KAF1831043.1"/>
    </source>
</evidence>
<evidence type="ECO:0000313" key="3">
    <source>
        <dbReference type="Proteomes" id="UP000800040"/>
    </source>
</evidence>
<gene>
    <name evidence="2" type="ORF">BDW02DRAFT_71533</name>
</gene>
<feature type="transmembrane region" description="Helical" evidence="1">
    <location>
        <begin position="76"/>
        <end position="95"/>
    </location>
</feature>
<accession>A0A6A5KCE9</accession>
<dbReference type="EMBL" id="ML975375">
    <property type="protein sequence ID" value="KAF1831043.1"/>
    <property type="molecule type" value="Genomic_DNA"/>
</dbReference>
<keyword evidence="1" id="KW-0812">Transmembrane</keyword>
<proteinExistence type="predicted"/>
<sequence>MVCIVPPTRASSRINQHLPAHGNGLQGHLLLSLFLPCFVFYPFPIVFTIMAPWCIERDFQHEHDYGYEYEHVAMKKAAFSFFPHIAMALVVSLELGGKCLK</sequence>
<organism evidence="2 3">
    <name type="scientific">Decorospora gaudefroyi</name>
    <dbReference type="NCBI Taxonomy" id="184978"/>
    <lineage>
        <taxon>Eukaryota</taxon>
        <taxon>Fungi</taxon>
        <taxon>Dikarya</taxon>
        <taxon>Ascomycota</taxon>
        <taxon>Pezizomycotina</taxon>
        <taxon>Dothideomycetes</taxon>
        <taxon>Pleosporomycetidae</taxon>
        <taxon>Pleosporales</taxon>
        <taxon>Pleosporineae</taxon>
        <taxon>Pleosporaceae</taxon>
        <taxon>Decorospora</taxon>
    </lineage>
</organism>
<keyword evidence="1" id="KW-1133">Transmembrane helix</keyword>
<dbReference type="AlphaFoldDB" id="A0A6A5KCE9"/>
<name>A0A6A5KCE9_9PLEO</name>
<protein>
    <submittedName>
        <fullName evidence="2">Uncharacterized protein</fullName>
    </submittedName>
</protein>
<keyword evidence="1" id="KW-0472">Membrane</keyword>
<feature type="transmembrane region" description="Helical" evidence="1">
    <location>
        <begin position="33"/>
        <end position="55"/>
    </location>
</feature>
<reference evidence="2" key="1">
    <citation type="submission" date="2020-01" db="EMBL/GenBank/DDBJ databases">
        <authorList>
            <consortium name="DOE Joint Genome Institute"/>
            <person name="Haridas S."/>
            <person name="Albert R."/>
            <person name="Binder M."/>
            <person name="Bloem J."/>
            <person name="Labutti K."/>
            <person name="Salamov A."/>
            <person name="Andreopoulos B."/>
            <person name="Baker S.E."/>
            <person name="Barry K."/>
            <person name="Bills G."/>
            <person name="Bluhm B.H."/>
            <person name="Cannon C."/>
            <person name="Castanera R."/>
            <person name="Culley D.E."/>
            <person name="Daum C."/>
            <person name="Ezra D."/>
            <person name="Gonzalez J.B."/>
            <person name="Henrissat B."/>
            <person name="Kuo A."/>
            <person name="Liang C."/>
            <person name="Lipzen A."/>
            <person name="Lutzoni F."/>
            <person name="Magnuson J."/>
            <person name="Mondo S."/>
            <person name="Nolan M."/>
            <person name="Ohm R."/>
            <person name="Pangilinan J."/>
            <person name="Park H.-J."/>
            <person name="Ramirez L."/>
            <person name="Alfaro M."/>
            <person name="Sun H."/>
            <person name="Tritt A."/>
            <person name="Yoshinaga Y."/>
            <person name="Zwiers L.-H."/>
            <person name="Turgeon B.G."/>
            <person name="Goodwin S.B."/>
            <person name="Spatafora J.W."/>
            <person name="Crous P.W."/>
            <person name="Grigoriev I.V."/>
        </authorList>
    </citation>
    <scope>NUCLEOTIDE SEQUENCE</scope>
    <source>
        <strain evidence="2">P77</strain>
    </source>
</reference>